<accession>A6GBV4</accession>
<dbReference type="EMBL" id="ABCS01000061">
    <property type="protein sequence ID" value="EDM76627.1"/>
    <property type="molecule type" value="Genomic_DNA"/>
</dbReference>
<evidence type="ECO:0000313" key="2">
    <source>
        <dbReference type="EMBL" id="EDM76627.1"/>
    </source>
</evidence>
<comment type="caution">
    <text evidence="2">The sequence shown here is derived from an EMBL/GenBank/DDBJ whole genome shotgun (WGS) entry which is preliminary data.</text>
</comment>
<feature type="region of interest" description="Disordered" evidence="1">
    <location>
        <begin position="1"/>
        <end position="34"/>
    </location>
</feature>
<evidence type="ECO:0000313" key="3">
    <source>
        <dbReference type="Proteomes" id="UP000005801"/>
    </source>
</evidence>
<dbReference type="Proteomes" id="UP000005801">
    <property type="component" value="Unassembled WGS sequence"/>
</dbReference>
<keyword evidence="3" id="KW-1185">Reference proteome</keyword>
<organism evidence="2 3">
    <name type="scientific">Plesiocystis pacifica SIR-1</name>
    <dbReference type="NCBI Taxonomy" id="391625"/>
    <lineage>
        <taxon>Bacteria</taxon>
        <taxon>Pseudomonadati</taxon>
        <taxon>Myxococcota</taxon>
        <taxon>Polyangia</taxon>
        <taxon>Nannocystales</taxon>
        <taxon>Nannocystaceae</taxon>
        <taxon>Plesiocystis</taxon>
    </lineage>
</organism>
<protein>
    <submittedName>
        <fullName evidence="2">Uncharacterized protein</fullName>
    </submittedName>
</protein>
<sequence length="34" mass="3328">MTPAVTSSGPVPAAEAEARAESLARIPPTFAGSS</sequence>
<proteinExistence type="predicted"/>
<dbReference type="AlphaFoldDB" id="A6GBV4"/>
<evidence type="ECO:0000256" key="1">
    <source>
        <dbReference type="SAM" id="MobiDB-lite"/>
    </source>
</evidence>
<reference evidence="2 3" key="1">
    <citation type="submission" date="2007-06" db="EMBL/GenBank/DDBJ databases">
        <authorList>
            <person name="Shimkets L."/>
            <person name="Ferriera S."/>
            <person name="Johnson J."/>
            <person name="Kravitz S."/>
            <person name="Beeson K."/>
            <person name="Sutton G."/>
            <person name="Rogers Y.-H."/>
            <person name="Friedman R."/>
            <person name="Frazier M."/>
            <person name="Venter J.C."/>
        </authorList>
    </citation>
    <scope>NUCLEOTIDE SEQUENCE [LARGE SCALE GENOMIC DNA]</scope>
    <source>
        <strain evidence="2 3">SIR-1</strain>
    </source>
</reference>
<name>A6GBV4_9BACT</name>
<gene>
    <name evidence="2" type="ORF">PPSIR1_18197</name>
</gene>